<dbReference type="Gene3D" id="1.10.287.850">
    <property type="entry name" value="HP0062-like domain"/>
    <property type="match status" value="1"/>
</dbReference>
<dbReference type="Pfam" id="PF06013">
    <property type="entry name" value="WXG100"/>
    <property type="match status" value="1"/>
</dbReference>
<evidence type="ECO:0000313" key="2">
    <source>
        <dbReference type="EMBL" id="MBY0204681.1"/>
    </source>
</evidence>
<dbReference type="EMBL" id="JACLIC010000024">
    <property type="protein sequence ID" value="MBY0204681.1"/>
    <property type="molecule type" value="Genomic_DNA"/>
</dbReference>
<evidence type="ECO:0000313" key="3">
    <source>
        <dbReference type="Proteomes" id="UP000706031"/>
    </source>
</evidence>
<comment type="caution">
    <text evidence="2">The sequence shown here is derived from an EMBL/GenBank/DDBJ whole genome shotgun (WGS) entry which is preliminary data.</text>
</comment>
<organism evidence="2 3">
    <name type="scientific">Paenibacillus cucumis</name>
    <name type="common">ex Kampfer et al. 2016</name>
    <dbReference type="NCBI Taxonomy" id="1776858"/>
    <lineage>
        <taxon>Bacteria</taxon>
        <taxon>Bacillati</taxon>
        <taxon>Bacillota</taxon>
        <taxon>Bacilli</taxon>
        <taxon>Bacillales</taxon>
        <taxon>Paenibacillaceae</taxon>
        <taxon>Paenibacillus</taxon>
    </lineage>
</organism>
<gene>
    <name evidence="2" type="ORF">H7T88_15770</name>
</gene>
<protein>
    <submittedName>
        <fullName evidence="2">WXG100 family type VII secretion target</fullName>
    </submittedName>
</protein>
<feature type="compositionally biased region" description="Basic and acidic residues" evidence="1">
    <location>
        <begin position="211"/>
        <end position="231"/>
    </location>
</feature>
<dbReference type="Proteomes" id="UP000706031">
    <property type="component" value="Unassembled WGS sequence"/>
</dbReference>
<dbReference type="InterPro" id="IPR010310">
    <property type="entry name" value="T7SS_ESAT-6-like"/>
</dbReference>
<sequence>MLRIQVHPDELDAKARYVQQCKLDLDRMVRELDKSLNTLHSEWSGVTQEKFFWDFMEVKHVFPSTLGMLDNIQKEFTFIANNFRTTDSTGEVALYIPNELKPSFFTGAVDKAIGDTVTGMGETAEALIYNPLSTLGSLAYAMTLGKVVDAGRGLAFAWDAAWGNGTARSEIEQFVDGKKKQLDEDESGYVKGAMVGQALSYLIFGRALHPKERHESGGGGGGKKETDKESGLSHNGKIRMEGIKTIYTNSYGNEISWTNQGPKDLDAIIEKNLKSSIDGDILEGKVAQTVKGTGRLQGTAIQLHMKDDTKAGDIDILTDSHLIEVKKSLSAVSKKQFNKLTDPMDEKFFNFNNREVIYYIEDTTVKNKTQENILKMIHDKGIRIISSTGELEEVMRK</sequence>
<evidence type="ECO:0000256" key="1">
    <source>
        <dbReference type="SAM" id="MobiDB-lite"/>
    </source>
</evidence>
<proteinExistence type="predicted"/>
<dbReference type="SUPFAM" id="SSF140453">
    <property type="entry name" value="EsxAB dimer-like"/>
    <property type="match status" value="1"/>
</dbReference>
<dbReference type="NCBIfam" id="TIGR03930">
    <property type="entry name" value="WXG100_ESAT6"/>
    <property type="match status" value="1"/>
</dbReference>
<dbReference type="RefSeq" id="WP_221789252.1">
    <property type="nucleotide sequence ID" value="NZ_JACLIC010000024.1"/>
</dbReference>
<name>A0ABS7KKZ1_9BACL</name>
<keyword evidence="3" id="KW-1185">Reference proteome</keyword>
<dbReference type="InterPro" id="IPR036689">
    <property type="entry name" value="ESAT-6-like_sf"/>
</dbReference>
<feature type="region of interest" description="Disordered" evidence="1">
    <location>
        <begin position="211"/>
        <end position="235"/>
    </location>
</feature>
<accession>A0ABS7KKZ1</accession>
<reference evidence="2 3" key="1">
    <citation type="submission" date="2020-08" db="EMBL/GenBank/DDBJ databases">
        <title>Fungal Genomes of the International Space Station.</title>
        <authorList>
            <person name="Seuylemezian A."/>
            <person name="Singh N.K."/>
            <person name="Wood J."/>
            <person name="Venkateswaran K."/>
        </authorList>
    </citation>
    <scope>NUCLEOTIDE SEQUENCE [LARGE SCALE GENOMIC DNA]</scope>
    <source>
        <strain evidence="2 3">S/N-304-OC-R4</strain>
    </source>
</reference>